<keyword evidence="3" id="KW-1185">Reference proteome</keyword>
<keyword evidence="1" id="KW-0732">Signal</keyword>
<dbReference type="EMBL" id="PKSM01000526">
    <property type="protein sequence ID" value="POV94121.1"/>
    <property type="molecule type" value="Genomic_DNA"/>
</dbReference>
<dbReference type="VEuPathDB" id="FungiDB:PSHT_16421"/>
<dbReference type="AlphaFoldDB" id="A0A2S4UA99"/>
<reference evidence="2 3" key="1">
    <citation type="submission" date="2017-12" db="EMBL/GenBank/DDBJ databases">
        <title>Gene loss provides genomic basis for host adaptation in cereal stripe rust fungi.</title>
        <authorList>
            <person name="Xia C."/>
        </authorList>
    </citation>
    <scope>NUCLEOTIDE SEQUENCE [LARGE SCALE GENOMIC DNA]</scope>
    <source>
        <strain evidence="2 3">93TX-2</strain>
    </source>
</reference>
<feature type="signal peptide" evidence="1">
    <location>
        <begin position="1"/>
        <end position="19"/>
    </location>
</feature>
<feature type="non-terminal residue" evidence="2">
    <location>
        <position position="309"/>
    </location>
</feature>
<dbReference type="VEuPathDB" id="FungiDB:PSTT_14486"/>
<accession>A0A2S4UA99</accession>
<reference evidence="3" key="3">
    <citation type="journal article" date="2018" name="Mol. Plant Microbe Interact.">
        <title>Genome sequence resources for the wheat stripe rust pathogen (Puccinia striiformis f. sp. tritici) and the barley stripe rust pathogen (Puccinia striiformis f. sp. hordei).</title>
        <authorList>
            <person name="Xia C."/>
            <person name="Wang M."/>
            <person name="Yin C."/>
            <person name="Cornejo O.E."/>
            <person name="Hulbert S.H."/>
            <person name="Chen X."/>
        </authorList>
    </citation>
    <scope>NUCLEOTIDE SEQUENCE [LARGE SCALE GENOMIC DNA]</scope>
    <source>
        <strain evidence="3">93TX-2</strain>
    </source>
</reference>
<evidence type="ECO:0000313" key="2">
    <source>
        <dbReference type="EMBL" id="POV94121.1"/>
    </source>
</evidence>
<dbReference type="Proteomes" id="UP000238274">
    <property type="component" value="Unassembled WGS sequence"/>
</dbReference>
<evidence type="ECO:0000313" key="3">
    <source>
        <dbReference type="Proteomes" id="UP000238274"/>
    </source>
</evidence>
<protein>
    <submittedName>
        <fullName evidence="2">Uncharacterized protein</fullName>
    </submittedName>
</protein>
<proteinExistence type="predicted"/>
<gene>
    <name evidence="2" type="ORF">PSHT_16421</name>
</gene>
<organism evidence="2 3">
    <name type="scientific">Puccinia striiformis</name>
    <dbReference type="NCBI Taxonomy" id="27350"/>
    <lineage>
        <taxon>Eukaryota</taxon>
        <taxon>Fungi</taxon>
        <taxon>Dikarya</taxon>
        <taxon>Basidiomycota</taxon>
        <taxon>Pucciniomycotina</taxon>
        <taxon>Pucciniomycetes</taxon>
        <taxon>Pucciniales</taxon>
        <taxon>Pucciniaceae</taxon>
        <taxon>Puccinia</taxon>
    </lineage>
</organism>
<feature type="chain" id="PRO_5015523962" evidence="1">
    <location>
        <begin position="20"/>
        <end position="309"/>
    </location>
</feature>
<evidence type="ECO:0000256" key="1">
    <source>
        <dbReference type="SAM" id="SignalP"/>
    </source>
</evidence>
<sequence>MHLPFYLIFLLIPLHGIGGVAHGPVGVENGIHDLESIKTLALGNKETGTMGEEAGDELKLGPLERTSSTRNSIVETNRVDLANDDVDSEEAEEEAALLIYCLRERESMETSLVQSRTMTGRQQKTLVKRGHSHKKCHKYNGIPKRQLWWLAAKSRLRQAKHHTQTHFYRFSIRCREMIAALTSKSFWKLWKHKMRWAFFRKYIAVDPPTCAPHDVLWCCPRSTASQSIRSKDGWLRSSILAQQSTEFHNDGTTTFQLFPSTRDPNQMIHFLKPSVAPGELDGLNELAQAPSKHLCCIISSIRSAKDDTS</sequence>
<reference evidence="3" key="2">
    <citation type="journal article" date="2018" name="BMC Genomics">
        <title>Genomic insights into host adaptation between the wheat stripe rust pathogen (Puccinia striiformis f. sp. tritici) and the barley stripe rust pathogen (Puccinia striiformis f. sp. hordei).</title>
        <authorList>
            <person name="Xia C."/>
            <person name="Wang M."/>
            <person name="Yin C."/>
            <person name="Cornejo O.E."/>
            <person name="Hulbert S.H."/>
            <person name="Chen X."/>
        </authorList>
    </citation>
    <scope>NUCLEOTIDE SEQUENCE [LARGE SCALE GENOMIC DNA]</scope>
    <source>
        <strain evidence="3">93TX-2</strain>
    </source>
</reference>
<name>A0A2S4UA99_9BASI</name>
<comment type="caution">
    <text evidence="2">The sequence shown here is derived from an EMBL/GenBank/DDBJ whole genome shotgun (WGS) entry which is preliminary data.</text>
</comment>